<keyword evidence="1" id="KW-0812">Transmembrane</keyword>
<dbReference type="Gene3D" id="1.20.140.150">
    <property type="match status" value="1"/>
</dbReference>
<evidence type="ECO:0000313" key="3">
    <source>
        <dbReference type="Proteomes" id="UP000886893"/>
    </source>
</evidence>
<evidence type="ECO:0000256" key="1">
    <source>
        <dbReference type="SAM" id="Phobius"/>
    </source>
</evidence>
<gene>
    <name evidence="2" type="ORF">IAD04_01335</name>
</gene>
<sequence length="174" mass="17628">MKLKLSNILQIVAAFFAILAIVCLFLPGVSATQDFMGVPVTMSISLIGLVFGGGPIKASGSAGGTSANQSMDYKGGMSIFGLLAFILLVVAIVLAIVAIVMKKSNLLIPAGAVAVVAGICVLLVMVAGTASEGTAFKDIMDLYNFKLGIGSILFAVSAILGGGLLVASKVMDTK</sequence>
<accession>A0A9D1G8Y4</accession>
<dbReference type="AlphaFoldDB" id="A0A9D1G8Y4"/>
<reference evidence="2" key="1">
    <citation type="submission" date="2020-10" db="EMBL/GenBank/DDBJ databases">
        <authorList>
            <person name="Gilroy R."/>
        </authorList>
    </citation>
    <scope>NUCLEOTIDE SEQUENCE</scope>
    <source>
        <strain evidence="2">14508</strain>
    </source>
</reference>
<dbReference type="EMBL" id="DVKI01000042">
    <property type="protein sequence ID" value="HIT17008.1"/>
    <property type="molecule type" value="Genomic_DNA"/>
</dbReference>
<name>A0A9D1G8Y4_9FIRM</name>
<protein>
    <submittedName>
        <fullName evidence="2">Uncharacterized protein</fullName>
    </submittedName>
</protein>
<reference evidence="2" key="2">
    <citation type="journal article" date="2021" name="PeerJ">
        <title>Extensive microbial diversity within the chicken gut microbiome revealed by metagenomics and culture.</title>
        <authorList>
            <person name="Gilroy R."/>
            <person name="Ravi A."/>
            <person name="Getino M."/>
            <person name="Pursley I."/>
            <person name="Horton D.L."/>
            <person name="Alikhan N.F."/>
            <person name="Baker D."/>
            <person name="Gharbi K."/>
            <person name="Hall N."/>
            <person name="Watson M."/>
            <person name="Adriaenssens E.M."/>
            <person name="Foster-Nyarko E."/>
            <person name="Jarju S."/>
            <person name="Secka A."/>
            <person name="Antonio M."/>
            <person name="Oren A."/>
            <person name="Chaudhuri R.R."/>
            <person name="La Ragione R."/>
            <person name="Hildebrand F."/>
            <person name="Pallen M.J."/>
        </authorList>
    </citation>
    <scope>NUCLEOTIDE SEQUENCE</scope>
    <source>
        <strain evidence="2">14508</strain>
    </source>
</reference>
<keyword evidence="1" id="KW-0472">Membrane</keyword>
<keyword evidence="1" id="KW-1133">Transmembrane helix</keyword>
<organism evidence="2 3">
    <name type="scientific">Candidatus Caccosoma faecigallinarum</name>
    <dbReference type="NCBI Taxonomy" id="2840720"/>
    <lineage>
        <taxon>Bacteria</taxon>
        <taxon>Bacillati</taxon>
        <taxon>Bacillota</taxon>
        <taxon>Bacillota incertae sedis</taxon>
        <taxon>Candidatus Caccosoma</taxon>
    </lineage>
</organism>
<feature type="transmembrane region" description="Helical" evidence="1">
    <location>
        <begin position="106"/>
        <end position="127"/>
    </location>
</feature>
<proteinExistence type="predicted"/>
<feature type="transmembrane region" description="Helical" evidence="1">
    <location>
        <begin position="147"/>
        <end position="167"/>
    </location>
</feature>
<comment type="caution">
    <text evidence="2">The sequence shown here is derived from an EMBL/GenBank/DDBJ whole genome shotgun (WGS) entry which is preliminary data.</text>
</comment>
<feature type="transmembrane region" description="Helical" evidence="1">
    <location>
        <begin position="79"/>
        <end position="99"/>
    </location>
</feature>
<evidence type="ECO:0000313" key="2">
    <source>
        <dbReference type="EMBL" id="HIT17008.1"/>
    </source>
</evidence>
<dbReference type="Proteomes" id="UP000886893">
    <property type="component" value="Unassembled WGS sequence"/>
</dbReference>